<dbReference type="AlphaFoldDB" id="A0A2T0WXA9"/>
<evidence type="ECO:0008006" key="3">
    <source>
        <dbReference type="Google" id="ProtNLM"/>
    </source>
</evidence>
<dbReference type="Gene3D" id="2.40.160.100">
    <property type="match status" value="1"/>
</dbReference>
<gene>
    <name evidence="1" type="ORF">DFO77_1233</name>
</gene>
<dbReference type="RefSeq" id="WP_106154698.1">
    <property type="nucleotide sequence ID" value="NZ_PVTS01000026.1"/>
</dbReference>
<sequence>MNIILKHSWIILTLLGCFFVPKVNAQFSLSGELRPRTEYSHGQGMPAFEDQNSSLFTSQRTRLNFGYANDDNVKLGIVLQDVRTWGNQPQLVGNEDFATSIHQAWGEFAITDGFFIKAGRQELVYDDSRILGNVGWAQQARSHDVALFKYTDDFNLHIGIAHNENDERTNNYYGGPDAYKNLQFIWFNNNSDNLEYSILLLNNGIAGAVPANGSNQDVYYSQTIGGRIQSSIDNINIAGNLYYQTGKDAADRDLRAFEIALEANTELDGIKIAGRYELLSGTEPGETDNNSFTPLYGTNHKFNGFMDYFYVGNHINSVGLHNLQFTGTIPLGKSTLRGDLHYFASHKEFDDGNFLGVELDLGLTVPVNNAVTFSAGYSQMFPSDRLALLKGVTNKGSLHNWAYLMLSFTPEFL</sequence>
<keyword evidence="2" id="KW-1185">Reference proteome</keyword>
<dbReference type="PROSITE" id="PS51257">
    <property type="entry name" value="PROKAR_LIPOPROTEIN"/>
    <property type="match status" value="1"/>
</dbReference>
<name>A0A2T0WXA9_9BACT</name>
<protein>
    <recommendedName>
        <fullName evidence="3">Alginate export protein</fullName>
    </recommendedName>
</protein>
<dbReference type="EMBL" id="QPIZ01000023">
    <property type="protein sequence ID" value="RCW30178.1"/>
    <property type="molecule type" value="Genomic_DNA"/>
</dbReference>
<reference evidence="1 2" key="1">
    <citation type="submission" date="2018-07" db="EMBL/GenBank/DDBJ databases">
        <title>Freshwater and sediment microbial communities from various areas in North America, analyzing microbe dynamics in response to fracking.</title>
        <authorList>
            <person name="Lamendella R."/>
        </authorList>
    </citation>
    <scope>NUCLEOTIDE SEQUENCE [LARGE SCALE GENOMIC DNA]</scope>
    <source>
        <strain evidence="1 2">160A</strain>
    </source>
</reference>
<evidence type="ECO:0000313" key="2">
    <source>
        <dbReference type="Proteomes" id="UP000252733"/>
    </source>
</evidence>
<dbReference type="InterPro" id="IPR053728">
    <property type="entry name" value="Alginate_Permeability_Chnl"/>
</dbReference>
<organism evidence="1 2">
    <name type="scientific">Marinilabilia salmonicolor</name>
    <dbReference type="NCBI Taxonomy" id="989"/>
    <lineage>
        <taxon>Bacteria</taxon>
        <taxon>Pseudomonadati</taxon>
        <taxon>Bacteroidota</taxon>
        <taxon>Bacteroidia</taxon>
        <taxon>Marinilabiliales</taxon>
        <taxon>Marinilabiliaceae</taxon>
        <taxon>Marinilabilia</taxon>
    </lineage>
</organism>
<proteinExistence type="predicted"/>
<accession>A0A2T0WXA9</accession>
<dbReference type="Proteomes" id="UP000252733">
    <property type="component" value="Unassembled WGS sequence"/>
</dbReference>
<evidence type="ECO:0000313" key="1">
    <source>
        <dbReference type="EMBL" id="RCW30178.1"/>
    </source>
</evidence>
<dbReference type="OrthoDB" id="1070463at2"/>
<comment type="caution">
    <text evidence="1">The sequence shown here is derived from an EMBL/GenBank/DDBJ whole genome shotgun (WGS) entry which is preliminary data.</text>
</comment>